<comment type="caution">
    <text evidence="2">The sequence shown here is derived from an EMBL/GenBank/DDBJ whole genome shotgun (WGS) entry which is preliminary data.</text>
</comment>
<evidence type="ECO:0000313" key="3">
    <source>
        <dbReference type="Proteomes" id="UP000008383"/>
    </source>
</evidence>
<evidence type="ECO:0000256" key="1">
    <source>
        <dbReference type="SAM" id="MobiDB-lite"/>
    </source>
</evidence>
<feature type="region of interest" description="Disordered" evidence="1">
    <location>
        <begin position="26"/>
        <end position="46"/>
    </location>
</feature>
<proteinExistence type="predicted"/>
<dbReference type="RefSeq" id="XP_003022138.1">
    <property type="nucleotide sequence ID" value="XM_003022092.1"/>
</dbReference>
<name>D4D9F0_TRIVH</name>
<reference evidence="3" key="1">
    <citation type="journal article" date="2011" name="Genome Biol.">
        <title>Comparative and functional genomics provide insights into the pathogenicity of dermatophytic fungi.</title>
        <authorList>
            <person name="Burmester A."/>
            <person name="Shelest E."/>
            <person name="Gloeckner G."/>
            <person name="Heddergott C."/>
            <person name="Schindler S."/>
            <person name="Staib P."/>
            <person name="Heidel A."/>
            <person name="Felder M."/>
            <person name="Petzold A."/>
            <person name="Szafranski K."/>
            <person name="Feuermann M."/>
            <person name="Pedruzzi I."/>
            <person name="Priebe S."/>
            <person name="Groth M."/>
            <person name="Winkler R."/>
            <person name="Li W."/>
            <person name="Kniemeyer O."/>
            <person name="Schroeckh V."/>
            <person name="Hertweck C."/>
            <person name="Hube B."/>
            <person name="White T.C."/>
            <person name="Platzer M."/>
            <person name="Guthke R."/>
            <person name="Heitman J."/>
            <person name="Woestemeyer J."/>
            <person name="Zipfel P.F."/>
            <person name="Monod M."/>
            <person name="Brakhage A.A."/>
        </authorList>
    </citation>
    <scope>NUCLEOTIDE SEQUENCE [LARGE SCALE GENOMIC DNA]</scope>
    <source>
        <strain evidence="3">HKI 0517</strain>
    </source>
</reference>
<evidence type="ECO:0000313" key="2">
    <source>
        <dbReference type="EMBL" id="EFE41520.1"/>
    </source>
</evidence>
<sequence>MSPSRKKLRKRLVAPIKLTALERQITNGQKKLDEEEEEASVSAPERARPTGRVFFLAAASTSLSSPEEADYDMIWKSHKYVSQPSV</sequence>
<dbReference type="HOGENOM" id="CLU_2499498_0_0_1"/>
<protein>
    <submittedName>
        <fullName evidence="2">Uncharacterized protein</fullName>
    </submittedName>
</protein>
<gene>
    <name evidence="2" type="ORF">TRV_03741</name>
</gene>
<dbReference type="AlphaFoldDB" id="D4D9F0"/>
<keyword evidence="3" id="KW-1185">Reference proteome</keyword>
<dbReference type="GeneID" id="9579035"/>
<organism evidence="2 3">
    <name type="scientific">Trichophyton verrucosum (strain HKI 0517)</name>
    <dbReference type="NCBI Taxonomy" id="663202"/>
    <lineage>
        <taxon>Eukaryota</taxon>
        <taxon>Fungi</taxon>
        <taxon>Dikarya</taxon>
        <taxon>Ascomycota</taxon>
        <taxon>Pezizomycotina</taxon>
        <taxon>Eurotiomycetes</taxon>
        <taxon>Eurotiomycetidae</taxon>
        <taxon>Onygenales</taxon>
        <taxon>Arthrodermataceae</taxon>
        <taxon>Trichophyton</taxon>
    </lineage>
</organism>
<dbReference type="EMBL" id="ACYE01000192">
    <property type="protein sequence ID" value="EFE41520.1"/>
    <property type="molecule type" value="Genomic_DNA"/>
</dbReference>
<accession>D4D9F0</accession>
<dbReference type="Proteomes" id="UP000008383">
    <property type="component" value="Unassembled WGS sequence"/>
</dbReference>
<dbReference type="KEGG" id="tve:TRV_03741"/>